<protein>
    <submittedName>
        <fullName evidence="2">Uncharacterized protein</fullName>
    </submittedName>
</protein>
<feature type="compositionally biased region" description="Polar residues" evidence="1">
    <location>
        <begin position="238"/>
        <end position="249"/>
    </location>
</feature>
<organism evidence="2 3">
    <name type="scientific">Chytriomyces confervae</name>
    <dbReference type="NCBI Taxonomy" id="246404"/>
    <lineage>
        <taxon>Eukaryota</taxon>
        <taxon>Fungi</taxon>
        <taxon>Fungi incertae sedis</taxon>
        <taxon>Chytridiomycota</taxon>
        <taxon>Chytridiomycota incertae sedis</taxon>
        <taxon>Chytridiomycetes</taxon>
        <taxon>Chytridiales</taxon>
        <taxon>Chytriomycetaceae</taxon>
        <taxon>Chytriomyces</taxon>
    </lineage>
</organism>
<name>A0A507FP33_9FUNG</name>
<accession>A0A507FP33</accession>
<gene>
    <name evidence="2" type="ORF">CcCBS67573_g01385</name>
</gene>
<comment type="caution">
    <text evidence="2">The sequence shown here is derived from an EMBL/GenBank/DDBJ whole genome shotgun (WGS) entry which is preliminary data.</text>
</comment>
<proteinExistence type="predicted"/>
<evidence type="ECO:0000313" key="2">
    <source>
        <dbReference type="EMBL" id="TPX77345.1"/>
    </source>
</evidence>
<feature type="region of interest" description="Disordered" evidence="1">
    <location>
        <begin position="276"/>
        <end position="372"/>
    </location>
</feature>
<dbReference type="EMBL" id="QEAP01000023">
    <property type="protein sequence ID" value="TPX77345.1"/>
    <property type="molecule type" value="Genomic_DNA"/>
</dbReference>
<sequence length="651" mass="71756">MEPPIIAAPERYFPTGRVLPFPASLLRDDYRPDAYVDFDQIQSLQHSCATSKDALNEHYNTSHEPSVFSTPQPRSRGRSRIYSMMGIKMGFSSMSITGDAQSALDPISSLMDAVAAATEIAAAPVLPFRLPDLFANHMRRKRLLELEAKHPNRPHTRIVVADLSKSKHPVKEDVLLIELDDITAVAGPGEGKKTKPKNKRKQKGPSKLAGDRGSQSIRVPPNDASSGVKRQRAVQASRLHTSDSNSNVTEGKRAYFEGSSDLLSGAKTRVRSIIEQGKQTTNAQPTHSTRRPSGTKNRGSISIVVNSGLSASSDKSLPTLSLSNDNLPSTRFAPNQPTNSKFRQPSCMGERSPLSAAIPATSPSQKSYPKPYTQSIQTPFAYSTIPKATPPKRVRIAQHVPNPDTPYRKLQTAEIESLHSFLLEKGLKLSKELLARAFVIPQEILKPNINVGHMLKGYGFTRYVKPGEGSRLHSTDDSESEAEDYGHHVRNGKLSSRGKGILPVHKVAVLPKDYGTEDLEDVVPSEPRINTWWTAAEYKELRSGWEKRKVKKAAAMLELERKKQLVKEPFNSYVKGRPASPSKNTKKVVPPKMRHGANSVAVNPDAISVSWFPTESRNASRLVSRTTTPAPTSEVLHVQQSYTRYKPGVLS</sequence>
<keyword evidence="3" id="KW-1185">Reference proteome</keyword>
<evidence type="ECO:0000256" key="1">
    <source>
        <dbReference type="SAM" id="MobiDB-lite"/>
    </source>
</evidence>
<feature type="region of interest" description="Disordered" evidence="1">
    <location>
        <begin position="186"/>
        <end position="253"/>
    </location>
</feature>
<feature type="compositionally biased region" description="Polar residues" evidence="1">
    <location>
        <begin position="277"/>
        <end position="343"/>
    </location>
</feature>
<evidence type="ECO:0000313" key="3">
    <source>
        <dbReference type="Proteomes" id="UP000320333"/>
    </source>
</evidence>
<dbReference type="OrthoDB" id="2113450at2759"/>
<reference evidence="2 3" key="1">
    <citation type="journal article" date="2019" name="Sci. Rep.">
        <title>Comparative genomics of chytrid fungi reveal insights into the obligate biotrophic and pathogenic lifestyle of Synchytrium endobioticum.</title>
        <authorList>
            <person name="van de Vossenberg B.T.L.H."/>
            <person name="Warris S."/>
            <person name="Nguyen H.D.T."/>
            <person name="van Gent-Pelzer M.P.E."/>
            <person name="Joly D.L."/>
            <person name="van de Geest H.C."/>
            <person name="Bonants P.J.M."/>
            <person name="Smith D.S."/>
            <person name="Levesque C.A."/>
            <person name="van der Lee T.A.J."/>
        </authorList>
    </citation>
    <scope>NUCLEOTIDE SEQUENCE [LARGE SCALE GENOMIC DNA]</scope>
    <source>
        <strain evidence="2 3">CBS 675.73</strain>
    </source>
</reference>
<feature type="compositionally biased region" description="Basic residues" evidence="1">
    <location>
        <begin position="194"/>
        <end position="204"/>
    </location>
</feature>
<feature type="compositionally biased region" description="Polar residues" evidence="1">
    <location>
        <begin position="361"/>
        <end position="372"/>
    </location>
</feature>
<feature type="region of interest" description="Disordered" evidence="1">
    <location>
        <begin position="572"/>
        <end position="597"/>
    </location>
</feature>
<dbReference type="Proteomes" id="UP000320333">
    <property type="component" value="Unassembled WGS sequence"/>
</dbReference>
<feature type="region of interest" description="Disordered" evidence="1">
    <location>
        <begin position="468"/>
        <end position="496"/>
    </location>
</feature>
<dbReference type="AlphaFoldDB" id="A0A507FP33"/>